<protein>
    <submittedName>
        <fullName evidence="1">Uncharacterized protein</fullName>
    </submittedName>
</protein>
<organism evidence="1">
    <name type="scientific">Compsopogon caeruleus</name>
    <dbReference type="NCBI Taxonomy" id="31354"/>
    <lineage>
        <taxon>Eukaryota</taxon>
        <taxon>Rhodophyta</taxon>
        <taxon>Compsopogonophyceae</taxon>
        <taxon>Compsopogonales</taxon>
        <taxon>Compsopogonaceae</taxon>
        <taxon>Compsopogon</taxon>
    </lineage>
</organism>
<proteinExistence type="predicted"/>
<evidence type="ECO:0000313" key="1">
    <source>
        <dbReference type="EMBL" id="CAD9232462.1"/>
    </source>
</evidence>
<accession>A0A7S1TCX6</accession>
<dbReference type="AlphaFoldDB" id="A0A7S1TCX6"/>
<dbReference type="EMBL" id="HBGH01008297">
    <property type="protein sequence ID" value="CAD9232462.1"/>
    <property type="molecule type" value="Transcribed_RNA"/>
</dbReference>
<name>A0A7S1TCX6_9RHOD</name>
<reference evidence="1" key="1">
    <citation type="submission" date="2021-01" db="EMBL/GenBank/DDBJ databases">
        <authorList>
            <person name="Corre E."/>
            <person name="Pelletier E."/>
            <person name="Niang G."/>
            <person name="Scheremetjew M."/>
            <person name="Finn R."/>
            <person name="Kale V."/>
            <person name="Holt S."/>
            <person name="Cochrane G."/>
            <person name="Meng A."/>
            <person name="Brown T."/>
            <person name="Cohen L."/>
        </authorList>
    </citation>
    <scope>NUCLEOTIDE SEQUENCE</scope>
    <source>
        <strain evidence="1">SAG 36.94</strain>
    </source>
</reference>
<gene>
    <name evidence="1" type="ORF">CCAE0312_LOCUS4544</name>
</gene>
<sequence length="109" mass="12890">MNKGQVEGSYGHERWTTRLNIVRWFAGVRWYWISSMWARACGLELHFSFSFFLFWGGERSRVLPEKILQVSRARGGDITTESYSRVYLILLTNDIDRNTKDRVDGYGFR</sequence>